<reference evidence="1 2" key="1">
    <citation type="submission" date="2019-04" db="EMBL/GenBank/DDBJ databases">
        <authorList>
            <person name="Poehlein A."/>
            <person name="Bengelsdorf F.R."/>
            <person name="Duerre P."/>
            <person name="Daniel R."/>
        </authorList>
    </citation>
    <scope>NUCLEOTIDE SEQUENCE [LARGE SCALE GENOMIC DNA]</scope>
    <source>
        <strain evidence="1 2">BS-1</strain>
    </source>
</reference>
<dbReference type="InterPro" id="IPR015867">
    <property type="entry name" value="N-reg_PII/ATP_PRibTrfase_C"/>
</dbReference>
<dbReference type="Proteomes" id="UP000297714">
    <property type="component" value="Unassembled WGS sequence"/>
</dbReference>
<protein>
    <submittedName>
        <fullName evidence="1">Nitrogen regulatory protein P-II</fullName>
    </submittedName>
</protein>
<dbReference type="InterPro" id="IPR011322">
    <property type="entry name" value="N-reg_PII-like_a/b"/>
</dbReference>
<accession>A0A4Z0Y0A1</accession>
<gene>
    <name evidence="1" type="ORF">CAGA_17310</name>
</gene>
<keyword evidence="2" id="KW-1185">Reference proteome</keyword>
<name>A0A4Z0Y0A1_9FIRM</name>
<dbReference type="PROSITE" id="PS51343">
    <property type="entry name" value="PII_GLNB_DOM"/>
    <property type="match status" value="1"/>
</dbReference>
<dbReference type="Pfam" id="PF00543">
    <property type="entry name" value="P-II"/>
    <property type="match status" value="1"/>
</dbReference>
<dbReference type="AlphaFoldDB" id="A0A4Z0Y0A1"/>
<dbReference type="RefSeq" id="WP_243113000.1">
    <property type="nucleotide sequence ID" value="NZ_JAJUFJ010000003.1"/>
</dbReference>
<sequence>MDKQMEEQAVQQPFLLMTLILSEHQCQKFVRIAKMKEMHDGIILLGKGTVKSPTLNLFGIKSQKKEIVNILIVKEKAIETLDFFTKELQLDEPGHGIIYTMPVTVASQIINNKQGTWNIVQGMEEESMFKKLTVVVNRGMANDVMDIARKLGVKGGTILHGRGTGSNFATKLLGMEIEPEKELVIILMPSELIDKVVDHLFQELHMNLPGNGILFVEPVLDVRGLFDMHCNNKDG</sequence>
<dbReference type="GO" id="GO:0006808">
    <property type="term" value="P:regulation of nitrogen utilization"/>
    <property type="evidence" value="ECO:0007669"/>
    <property type="project" value="InterPro"/>
</dbReference>
<dbReference type="Gene3D" id="3.30.70.120">
    <property type="match status" value="1"/>
</dbReference>
<dbReference type="EMBL" id="SRMQ01000007">
    <property type="protein sequence ID" value="TGJ76267.1"/>
    <property type="molecule type" value="Genomic_DNA"/>
</dbReference>
<dbReference type="GO" id="GO:0030234">
    <property type="term" value="F:enzyme regulator activity"/>
    <property type="evidence" value="ECO:0007669"/>
    <property type="project" value="InterPro"/>
</dbReference>
<evidence type="ECO:0000313" key="2">
    <source>
        <dbReference type="Proteomes" id="UP000297714"/>
    </source>
</evidence>
<evidence type="ECO:0000313" key="1">
    <source>
        <dbReference type="EMBL" id="TGJ76267.1"/>
    </source>
</evidence>
<dbReference type="SMART" id="SM00938">
    <property type="entry name" value="P-II"/>
    <property type="match status" value="1"/>
</dbReference>
<dbReference type="SUPFAM" id="SSF54913">
    <property type="entry name" value="GlnB-like"/>
    <property type="match status" value="1"/>
</dbReference>
<organism evidence="1 2">
    <name type="scientific">Caproiciproducens galactitolivorans</name>
    <dbReference type="NCBI Taxonomy" id="642589"/>
    <lineage>
        <taxon>Bacteria</taxon>
        <taxon>Bacillati</taxon>
        <taxon>Bacillota</taxon>
        <taxon>Clostridia</taxon>
        <taxon>Eubacteriales</taxon>
        <taxon>Acutalibacteraceae</taxon>
        <taxon>Caproiciproducens</taxon>
    </lineage>
</organism>
<dbReference type="InterPro" id="IPR002187">
    <property type="entry name" value="N-reg_PII"/>
</dbReference>
<comment type="caution">
    <text evidence="1">The sequence shown here is derived from an EMBL/GenBank/DDBJ whole genome shotgun (WGS) entry which is preliminary data.</text>
</comment>
<proteinExistence type="predicted"/>